<feature type="transmembrane region" description="Helical" evidence="1">
    <location>
        <begin position="200"/>
        <end position="220"/>
    </location>
</feature>
<dbReference type="AlphaFoldDB" id="A0A815SW13"/>
<feature type="transmembrane region" description="Helical" evidence="1">
    <location>
        <begin position="91"/>
        <end position="119"/>
    </location>
</feature>
<keyword evidence="1" id="KW-1133">Transmembrane helix</keyword>
<reference evidence="2" key="1">
    <citation type="submission" date="2021-02" db="EMBL/GenBank/DDBJ databases">
        <authorList>
            <person name="Nowell W R."/>
        </authorList>
    </citation>
    <scope>NUCLEOTIDE SEQUENCE</scope>
</reference>
<accession>A0A815SW13</accession>
<feature type="transmembrane region" description="Helical" evidence="1">
    <location>
        <begin position="46"/>
        <end position="71"/>
    </location>
</feature>
<protein>
    <submittedName>
        <fullName evidence="2">Uncharacterized protein</fullName>
    </submittedName>
</protein>
<keyword evidence="1" id="KW-0472">Membrane</keyword>
<keyword evidence="1" id="KW-0812">Transmembrane</keyword>
<evidence type="ECO:0000256" key="1">
    <source>
        <dbReference type="SAM" id="Phobius"/>
    </source>
</evidence>
<organism evidence="2 3">
    <name type="scientific">Adineta ricciae</name>
    <name type="common">Rotifer</name>
    <dbReference type="NCBI Taxonomy" id="249248"/>
    <lineage>
        <taxon>Eukaryota</taxon>
        <taxon>Metazoa</taxon>
        <taxon>Spiralia</taxon>
        <taxon>Gnathifera</taxon>
        <taxon>Rotifera</taxon>
        <taxon>Eurotatoria</taxon>
        <taxon>Bdelloidea</taxon>
        <taxon>Adinetida</taxon>
        <taxon>Adinetidae</taxon>
        <taxon>Adineta</taxon>
    </lineage>
</organism>
<proteinExistence type="predicted"/>
<dbReference type="EMBL" id="CAJNOR010004328">
    <property type="protein sequence ID" value="CAF1493992.1"/>
    <property type="molecule type" value="Genomic_DNA"/>
</dbReference>
<evidence type="ECO:0000313" key="2">
    <source>
        <dbReference type="EMBL" id="CAF1493992.1"/>
    </source>
</evidence>
<name>A0A815SW13_ADIRI</name>
<dbReference type="Proteomes" id="UP000663828">
    <property type="component" value="Unassembled WGS sequence"/>
</dbReference>
<evidence type="ECO:0000313" key="3">
    <source>
        <dbReference type="Proteomes" id="UP000663828"/>
    </source>
</evidence>
<keyword evidence="3" id="KW-1185">Reference proteome</keyword>
<gene>
    <name evidence="2" type="ORF">XAT740_LOCUS39253</name>
</gene>
<sequence>MSTSLVVSLVMQQMNEHPWWHNVLISSGLSRIIMNFPCGPLDSIQLVALILFILLTLQSLLGIGLGIGFLLQPPLYNTIINLNSAFNRQAYFSIYAPHILLIIGSGIVAIPIIFGILGIIQRRWRYLIISLVLISLYMSILSGACASGFAYYDRLRPTLVNDVAQTSASVWPPIRSTYNCTGTNCVTALEDAMYANKQRIGIISAVFLLVPSLIILIIMLQMRREVLYFK</sequence>
<feature type="transmembrane region" description="Helical" evidence="1">
    <location>
        <begin position="126"/>
        <end position="152"/>
    </location>
</feature>
<comment type="caution">
    <text evidence="2">The sequence shown here is derived from an EMBL/GenBank/DDBJ whole genome shotgun (WGS) entry which is preliminary data.</text>
</comment>